<keyword evidence="3" id="KW-1185">Reference proteome</keyword>
<comment type="caution">
    <text evidence="2">The sequence shown here is derived from an EMBL/GenBank/DDBJ whole genome shotgun (WGS) entry which is preliminary data.</text>
</comment>
<evidence type="ECO:0000313" key="3">
    <source>
        <dbReference type="Proteomes" id="UP000283895"/>
    </source>
</evidence>
<accession>A0A423W4S2</accession>
<dbReference type="Proteomes" id="UP000283895">
    <property type="component" value="Unassembled WGS sequence"/>
</dbReference>
<evidence type="ECO:0000256" key="1">
    <source>
        <dbReference type="SAM" id="Phobius"/>
    </source>
</evidence>
<keyword evidence="1" id="KW-0472">Membrane</keyword>
<protein>
    <submittedName>
        <fullName evidence="2">Uncharacterized protein</fullName>
    </submittedName>
</protein>
<sequence length="228" mass="24808">MEVMMEVTIYLAPLIMVVLGTIMEWVDILMEGAGTFTLVAAMEEAEEDSVAGAEMEEEEEDSVAGAEMEEEAEVVLIRDDNGLLAARASSCLGEQLRLATLVHADEPEYRLLDGPTHRKGSVVLQQRRLLVPDAPRDVPALFSGKDYTVEGFVHGVVIVEGAGILGDDIQLAAQGTERSSIDRMGVAGCVDIWSGLMNRGVDRERCRVEKTVLAALEDLSFLVYPNQV</sequence>
<dbReference type="AlphaFoldDB" id="A0A423W4S2"/>
<gene>
    <name evidence="2" type="ORF">VMCG_07153</name>
</gene>
<keyword evidence="1" id="KW-1133">Transmembrane helix</keyword>
<proteinExistence type="predicted"/>
<keyword evidence="1" id="KW-0812">Transmembrane</keyword>
<reference evidence="2 3" key="1">
    <citation type="submission" date="2015-09" db="EMBL/GenBank/DDBJ databases">
        <title>Host preference determinants of Valsa canker pathogens revealed by comparative genomics.</title>
        <authorList>
            <person name="Yin Z."/>
            <person name="Huang L."/>
        </authorList>
    </citation>
    <scope>NUCLEOTIDE SEQUENCE [LARGE SCALE GENOMIC DNA]</scope>
    <source>
        <strain evidence="2 3">03-1</strain>
    </source>
</reference>
<feature type="transmembrane region" description="Helical" evidence="1">
    <location>
        <begin position="7"/>
        <end position="26"/>
    </location>
</feature>
<dbReference type="EMBL" id="LKEA01000026">
    <property type="protein sequence ID" value="ROV98331.1"/>
    <property type="molecule type" value="Genomic_DNA"/>
</dbReference>
<name>A0A423W4S2_9PEZI</name>
<organism evidence="2 3">
    <name type="scientific">Cytospora schulzeri</name>
    <dbReference type="NCBI Taxonomy" id="448051"/>
    <lineage>
        <taxon>Eukaryota</taxon>
        <taxon>Fungi</taxon>
        <taxon>Dikarya</taxon>
        <taxon>Ascomycota</taxon>
        <taxon>Pezizomycotina</taxon>
        <taxon>Sordariomycetes</taxon>
        <taxon>Sordariomycetidae</taxon>
        <taxon>Diaporthales</taxon>
        <taxon>Cytosporaceae</taxon>
        <taxon>Cytospora</taxon>
    </lineage>
</organism>
<evidence type="ECO:0000313" key="2">
    <source>
        <dbReference type="EMBL" id="ROV98331.1"/>
    </source>
</evidence>